<feature type="transmembrane region" description="Helical" evidence="6">
    <location>
        <begin position="64"/>
        <end position="83"/>
    </location>
</feature>
<feature type="transmembrane region" description="Helical" evidence="6">
    <location>
        <begin position="21"/>
        <end position="44"/>
    </location>
</feature>
<dbReference type="InterPro" id="IPR036259">
    <property type="entry name" value="MFS_trans_sf"/>
</dbReference>
<reference evidence="8" key="1">
    <citation type="submission" date="2020-01" db="EMBL/GenBank/DDBJ databases">
        <authorList>
            <person name="Yang Y."/>
            <person name="Kwon Y.M."/>
        </authorList>
    </citation>
    <scope>NUCLEOTIDE SEQUENCE</scope>
    <source>
        <strain evidence="8">PG104</strain>
    </source>
</reference>
<feature type="transmembrane region" description="Helical" evidence="6">
    <location>
        <begin position="221"/>
        <end position="243"/>
    </location>
</feature>
<dbReference type="KEGG" id="fap:GR316_07435"/>
<dbReference type="AlphaFoldDB" id="A0A8J8SL41"/>
<protein>
    <submittedName>
        <fullName evidence="8">MFS transporter</fullName>
    </submittedName>
</protein>
<sequence>MAQERTRMSHSISMTDAEIRPGVIHFALAIGGFAIGTSEFAAMALIPYFSPALGISDTVASHVISAYALGVVVGAPVLAVLGARWPRRTLLIALMIVYAVAHVASAFAQSYEGMLVYRFVSGLPHGAYFGVASLMAASVVPRGQRSKAVARVMTGLTVATVLGVPFANVLGQTVGWRYGFGIVAILALACAVLVWTYAPKVDAPRTGSPLSELSALGNRQVLLTLLTGAVGFGGFFAVYSYVASTTIHVTQAGEAAVPFVLAVMGVGMVVGTIVVGWLSDRWPNLAPFGVMACSGALMLLYAPASGMLGTLMPLVFLIGMTGALSTPLQSRLMDVAGEAQTLAAALNHSAFNVANAIGPALAATAIAAGYGYQSSGYVGALLSVGGILCFALTLADARRSASPAR</sequence>
<dbReference type="SUPFAM" id="SSF103473">
    <property type="entry name" value="MFS general substrate transporter"/>
    <property type="match status" value="1"/>
</dbReference>
<keyword evidence="9" id="KW-1185">Reference proteome</keyword>
<feature type="transmembrane region" description="Helical" evidence="6">
    <location>
        <begin position="90"/>
        <end position="109"/>
    </location>
</feature>
<accession>A0A8J8SL41</accession>
<dbReference type="Proteomes" id="UP000679284">
    <property type="component" value="Chromosome"/>
</dbReference>
<dbReference type="InterPro" id="IPR020846">
    <property type="entry name" value="MFS_dom"/>
</dbReference>
<keyword evidence="4 6" id="KW-1133">Transmembrane helix</keyword>
<dbReference type="EMBL" id="CP047289">
    <property type="protein sequence ID" value="QUS36117.1"/>
    <property type="molecule type" value="Genomic_DNA"/>
</dbReference>
<evidence type="ECO:0000256" key="2">
    <source>
        <dbReference type="ARBA" id="ARBA00022475"/>
    </source>
</evidence>
<feature type="transmembrane region" description="Helical" evidence="6">
    <location>
        <begin position="148"/>
        <end position="170"/>
    </location>
</feature>
<evidence type="ECO:0000256" key="5">
    <source>
        <dbReference type="ARBA" id="ARBA00023136"/>
    </source>
</evidence>
<organism evidence="8 9">
    <name type="scientific">Falsirhodobacter algicola</name>
    <dbReference type="NCBI Taxonomy" id="2692330"/>
    <lineage>
        <taxon>Bacteria</taxon>
        <taxon>Pseudomonadati</taxon>
        <taxon>Pseudomonadota</taxon>
        <taxon>Alphaproteobacteria</taxon>
        <taxon>Rhodobacterales</taxon>
        <taxon>Paracoccaceae</taxon>
        <taxon>Falsirhodobacter</taxon>
    </lineage>
</organism>
<keyword evidence="2" id="KW-1003">Cell membrane</keyword>
<evidence type="ECO:0000313" key="9">
    <source>
        <dbReference type="Proteomes" id="UP000679284"/>
    </source>
</evidence>
<feature type="transmembrane region" description="Helical" evidence="6">
    <location>
        <begin position="176"/>
        <end position="198"/>
    </location>
</feature>
<dbReference type="CDD" id="cd17324">
    <property type="entry name" value="MFS_NepI_like"/>
    <property type="match status" value="1"/>
</dbReference>
<dbReference type="PANTHER" id="PTHR43124">
    <property type="entry name" value="PURINE EFFLUX PUMP PBUE"/>
    <property type="match status" value="1"/>
</dbReference>
<proteinExistence type="predicted"/>
<evidence type="ECO:0000256" key="3">
    <source>
        <dbReference type="ARBA" id="ARBA00022692"/>
    </source>
</evidence>
<dbReference type="InterPro" id="IPR050189">
    <property type="entry name" value="MFS_Efflux_Transporters"/>
</dbReference>
<feature type="transmembrane region" description="Helical" evidence="6">
    <location>
        <begin position="310"/>
        <end position="328"/>
    </location>
</feature>
<comment type="subcellular location">
    <subcellularLocation>
        <location evidence="1">Cell membrane</location>
        <topology evidence="1">Multi-pass membrane protein</topology>
    </subcellularLocation>
</comment>
<name>A0A8J8SL41_9RHOB</name>
<evidence type="ECO:0000256" key="4">
    <source>
        <dbReference type="ARBA" id="ARBA00022989"/>
    </source>
</evidence>
<dbReference type="GO" id="GO:0005886">
    <property type="term" value="C:plasma membrane"/>
    <property type="evidence" value="ECO:0007669"/>
    <property type="project" value="UniProtKB-SubCell"/>
</dbReference>
<dbReference type="PANTHER" id="PTHR43124:SF3">
    <property type="entry name" value="CHLORAMPHENICOL EFFLUX PUMP RV0191"/>
    <property type="match status" value="1"/>
</dbReference>
<evidence type="ECO:0000256" key="1">
    <source>
        <dbReference type="ARBA" id="ARBA00004651"/>
    </source>
</evidence>
<keyword evidence="3 6" id="KW-0812">Transmembrane</keyword>
<keyword evidence="5 6" id="KW-0472">Membrane</keyword>
<evidence type="ECO:0000256" key="6">
    <source>
        <dbReference type="SAM" id="Phobius"/>
    </source>
</evidence>
<dbReference type="PROSITE" id="PS50850">
    <property type="entry name" value="MFS"/>
    <property type="match status" value="1"/>
</dbReference>
<gene>
    <name evidence="8" type="ORF">GR316_07435</name>
</gene>
<feature type="transmembrane region" description="Helical" evidence="6">
    <location>
        <begin position="255"/>
        <end position="278"/>
    </location>
</feature>
<feature type="transmembrane region" description="Helical" evidence="6">
    <location>
        <begin position="349"/>
        <end position="370"/>
    </location>
</feature>
<feature type="transmembrane region" description="Helical" evidence="6">
    <location>
        <begin position="376"/>
        <end position="395"/>
    </location>
</feature>
<evidence type="ECO:0000259" key="7">
    <source>
        <dbReference type="PROSITE" id="PS50850"/>
    </source>
</evidence>
<dbReference type="InterPro" id="IPR011701">
    <property type="entry name" value="MFS"/>
</dbReference>
<feature type="domain" description="Major facilitator superfamily (MFS) profile" evidence="7">
    <location>
        <begin position="24"/>
        <end position="398"/>
    </location>
</feature>
<dbReference type="Pfam" id="PF07690">
    <property type="entry name" value="MFS_1"/>
    <property type="match status" value="1"/>
</dbReference>
<evidence type="ECO:0000313" key="8">
    <source>
        <dbReference type="EMBL" id="QUS36117.1"/>
    </source>
</evidence>
<feature type="transmembrane region" description="Helical" evidence="6">
    <location>
        <begin position="115"/>
        <end position="136"/>
    </location>
</feature>
<dbReference type="Gene3D" id="1.20.1250.20">
    <property type="entry name" value="MFS general substrate transporter like domains"/>
    <property type="match status" value="1"/>
</dbReference>
<dbReference type="GO" id="GO:0022857">
    <property type="term" value="F:transmembrane transporter activity"/>
    <property type="evidence" value="ECO:0007669"/>
    <property type="project" value="InterPro"/>
</dbReference>
<feature type="transmembrane region" description="Helical" evidence="6">
    <location>
        <begin position="285"/>
        <end position="304"/>
    </location>
</feature>